<evidence type="ECO:0000256" key="10">
    <source>
        <dbReference type="ARBA" id="ARBA00022801"/>
    </source>
</evidence>
<evidence type="ECO:0000256" key="1">
    <source>
        <dbReference type="ARBA" id="ARBA00001526"/>
    </source>
</evidence>
<evidence type="ECO:0000256" key="17">
    <source>
        <dbReference type="ARBA" id="ARBA00042738"/>
    </source>
</evidence>
<dbReference type="PANTHER" id="PTHR23240:SF26">
    <property type="entry name" value="5' EXONUCLEASE APOLLO"/>
    <property type="match status" value="1"/>
</dbReference>
<accession>A0A6A5HMJ1</accession>
<comment type="subcellular location">
    <subcellularLocation>
        <location evidence="3">Chromosome</location>
        <location evidence="3">Telomere</location>
    </subcellularLocation>
    <subcellularLocation>
        <location evidence="2">Nucleus</location>
    </subcellularLocation>
</comment>
<evidence type="ECO:0000256" key="13">
    <source>
        <dbReference type="ARBA" id="ARBA00023204"/>
    </source>
</evidence>
<dbReference type="EMBL" id="WUAV01000001">
    <property type="protein sequence ID" value="KAF1769450.1"/>
    <property type="molecule type" value="Genomic_DNA"/>
</dbReference>
<dbReference type="InterPro" id="IPR036866">
    <property type="entry name" value="RibonucZ/Hydroxyglut_hydro"/>
</dbReference>
<dbReference type="SUPFAM" id="SSF50249">
    <property type="entry name" value="Nucleic acid-binding proteins"/>
    <property type="match status" value="1"/>
</dbReference>
<keyword evidence="9" id="KW-0227">DNA damage</keyword>
<evidence type="ECO:0000313" key="21">
    <source>
        <dbReference type="Proteomes" id="UP000483820"/>
    </source>
</evidence>
<dbReference type="GO" id="GO:0005634">
    <property type="term" value="C:nucleus"/>
    <property type="evidence" value="ECO:0007669"/>
    <property type="project" value="UniProtKB-SubCell"/>
</dbReference>
<dbReference type="Pfam" id="PF07522">
    <property type="entry name" value="DRMBL"/>
    <property type="match status" value="1"/>
</dbReference>
<sequence>MDEDKNYIRFKNYFDLIAQVHSVVETKRGFKYLRVWRAMQLGAAESEKSNENTMFYVTTEIFKSYIVEPDSHIGHAVEHYGKHYLLEIAVYGNHQNVLQTLNSGDFVVVKNIHATQKSVYGNLTTTLDLHEDGTRFNRGIYLVPNNCNDPQFRLYQKTCRRMLELFTDKKNFKEFEMERRTSVNHPHVELMNRSLPRVNIVEKPSEVVEVPAESSSADSEDTMCAKPYSKIEIGSSIAVDYFMVDPKHILDGTICPLELMRPHRFEGFQVTLLDANHCPGSVMFLFEGYLIEEFAGGPVLCTGDFRADKTFMNRLDGPLNFLSEFRLARIYLDNTYFKLDQEFPTRKSAQKKLIKEIKAKRDKNIFIPLHRLGRESLLEETSRILKEPIIIYKEKLEIAELLNHFKKKIETRKSNRKIEVVKKEHNILKIPVSENSVIIDLSALHHLVGTRVATDEKREIIRISYSDHSSRTEILEFLKELSFESIYPASKEFTRKEMETMLEAGKEFKLEDLDKHLSVPDFRKKRSNAIEDNVFCQSPDI</sequence>
<keyword evidence="8" id="KW-0540">Nuclease</keyword>
<organism evidence="20 21">
    <name type="scientific">Caenorhabditis remanei</name>
    <name type="common">Caenorhabditis vulgaris</name>
    <dbReference type="NCBI Taxonomy" id="31234"/>
    <lineage>
        <taxon>Eukaryota</taxon>
        <taxon>Metazoa</taxon>
        <taxon>Ecdysozoa</taxon>
        <taxon>Nematoda</taxon>
        <taxon>Chromadorea</taxon>
        <taxon>Rhabditida</taxon>
        <taxon>Rhabditina</taxon>
        <taxon>Rhabditomorpha</taxon>
        <taxon>Rhabditoidea</taxon>
        <taxon>Rhabditidae</taxon>
        <taxon>Peloderinae</taxon>
        <taxon>Caenorhabditis</taxon>
    </lineage>
</organism>
<dbReference type="GO" id="GO:0008800">
    <property type="term" value="F:beta-lactamase activity"/>
    <property type="evidence" value="ECO:0007669"/>
    <property type="project" value="UniProtKB-EC"/>
</dbReference>
<evidence type="ECO:0000256" key="4">
    <source>
        <dbReference type="ARBA" id="ARBA00008442"/>
    </source>
</evidence>
<keyword evidence="7" id="KW-0158">Chromosome</keyword>
<evidence type="ECO:0000256" key="7">
    <source>
        <dbReference type="ARBA" id="ARBA00022454"/>
    </source>
</evidence>
<feature type="domain" description="Protection of telomeres protein 1 ssDNA-binding" evidence="19">
    <location>
        <begin position="6"/>
        <end position="163"/>
    </location>
</feature>
<evidence type="ECO:0000256" key="8">
    <source>
        <dbReference type="ARBA" id="ARBA00022722"/>
    </source>
</evidence>
<protein>
    <recommendedName>
        <fullName evidence="15">5' exonuclease Apollo</fullName>
        <ecNumber evidence="6">3.5.2.6</ecNumber>
    </recommendedName>
    <alternativeName>
        <fullName evidence="16">DNA cross-link repair 1B protein</fullName>
    </alternativeName>
    <alternativeName>
        <fullName evidence="17">SNM1 homolog B</fullName>
    </alternativeName>
</protein>
<name>A0A6A5HMJ1_CAERE</name>
<dbReference type="AlphaFoldDB" id="A0A6A5HMJ1"/>
<dbReference type="KEGG" id="crq:GCK72_001267"/>
<dbReference type="PANTHER" id="PTHR23240">
    <property type="entry name" value="DNA CROSS-LINK REPAIR PROTEIN PSO2/SNM1-RELATED"/>
    <property type="match status" value="1"/>
</dbReference>
<dbReference type="GO" id="GO:0003684">
    <property type="term" value="F:damaged DNA binding"/>
    <property type="evidence" value="ECO:0007669"/>
    <property type="project" value="TreeGrafter"/>
</dbReference>
<evidence type="ECO:0000256" key="6">
    <source>
        <dbReference type="ARBA" id="ARBA00012865"/>
    </source>
</evidence>
<dbReference type="EC" id="3.5.2.6" evidence="6"/>
<keyword evidence="13" id="KW-0234">DNA repair</keyword>
<dbReference type="GO" id="GO:0006303">
    <property type="term" value="P:double-strand break repair via nonhomologous end joining"/>
    <property type="evidence" value="ECO:0007669"/>
    <property type="project" value="TreeGrafter"/>
</dbReference>
<dbReference type="GO" id="GO:0000781">
    <property type="term" value="C:chromosome, telomeric region"/>
    <property type="evidence" value="ECO:0007669"/>
    <property type="project" value="UniProtKB-SubCell"/>
</dbReference>
<evidence type="ECO:0000256" key="3">
    <source>
        <dbReference type="ARBA" id="ARBA00004574"/>
    </source>
</evidence>
<keyword evidence="12" id="KW-0238">DNA-binding</keyword>
<dbReference type="GO" id="GO:0035312">
    <property type="term" value="F:5'-3' DNA exonuclease activity"/>
    <property type="evidence" value="ECO:0007669"/>
    <property type="project" value="TreeGrafter"/>
</dbReference>
<keyword evidence="14" id="KW-0539">Nucleus</keyword>
<dbReference type="GO" id="GO:0000723">
    <property type="term" value="P:telomere maintenance"/>
    <property type="evidence" value="ECO:0007669"/>
    <property type="project" value="TreeGrafter"/>
</dbReference>
<dbReference type="InterPro" id="IPR012340">
    <property type="entry name" value="NA-bd_OB-fold"/>
</dbReference>
<evidence type="ECO:0000256" key="16">
    <source>
        <dbReference type="ARBA" id="ARBA00041693"/>
    </source>
</evidence>
<evidence type="ECO:0000256" key="5">
    <source>
        <dbReference type="ARBA" id="ARBA00010304"/>
    </source>
</evidence>
<evidence type="ECO:0000256" key="11">
    <source>
        <dbReference type="ARBA" id="ARBA00022895"/>
    </source>
</evidence>
<proteinExistence type="inferred from homology"/>
<dbReference type="Gene3D" id="2.40.50.140">
    <property type="entry name" value="Nucleic acid-binding proteins"/>
    <property type="match status" value="1"/>
</dbReference>
<gene>
    <name evidence="20" type="ORF">GCK72_001267</name>
</gene>
<dbReference type="Gene3D" id="3.60.15.10">
    <property type="entry name" value="Ribonuclease Z/Hydroxyacylglutathione hydrolase-like"/>
    <property type="match status" value="1"/>
</dbReference>
<comment type="similarity">
    <text evidence="5">Belongs to the DNA repair metallo-beta-lactamase (DRMBL) family.</text>
</comment>
<dbReference type="InterPro" id="IPR032042">
    <property type="entry name" value="POT1PC"/>
</dbReference>
<evidence type="ECO:0000256" key="9">
    <source>
        <dbReference type="ARBA" id="ARBA00022763"/>
    </source>
</evidence>
<keyword evidence="10" id="KW-0378">Hydrolase</keyword>
<comment type="catalytic activity">
    <reaction evidence="1">
        <text>a beta-lactam + H2O = a substituted beta-amino acid</text>
        <dbReference type="Rhea" id="RHEA:20401"/>
        <dbReference type="ChEBI" id="CHEBI:15377"/>
        <dbReference type="ChEBI" id="CHEBI:35627"/>
        <dbReference type="ChEBI" id="CHEBI:140347"/>
        <dbReference type="EC" id="3.5.2.6"/>
    </reaction>
</comment>
<feature type="domain" description="DNA repair metallo-beta-lactamase" evidence="18">
    <location>
        <begin position="448"/>
        <end position="489"/>
    </location>
</feature>
<evidence type="ECO:0000256" key="15">
    <source>
        <dbReference type="ARBA" id="ARBA00039555"/>
    </source>
</evidence>
<evidence type="ECO:0000256" key="14">
    <source>
        <dbReference type="ARBA" id="ARBA00023242"/>
    </source>
</evidence>
<evidence type="ECO:0000313" key="20">
    <source>
        <dbReference type="EMBL" id="KAF1769450.1"/>
    </source>
</evidence>
<dbReference type="GO" id="GO:0043047">
    <property type="term" value="F:single-stranded telomeric DNA binding"/>
    <property type="evidence" value="ECO:0007669"/>
    <property type="project" value="InterPro"/>
</dbReference>
<dbReference type="GO" id="GO:0036297">
    <property type="term" value="P:interstrand cross-link repair"/>
    <property type="evidence" value="ECO:0007669"/>
    <property type="project" value="TreeGrafter"/>
</dbReference>
<dbReference type="Proteomes" id="UP000483820">
    <property type="component" value="Chromosome I"/>
</dbReference>
<comment type="caution">
    <text evidence="20">The sequence shown here is derived from an EMBL/GenBank/DDBJ whole genome shotgun (WGS) entry which is preliminary data.</text>
</comment>
<keyword evidence="11" id="KW-0779">Telomere</keyword>
<dbReference type="CTD" id="9811104"/>
<dbReference type="RefSeq" id="XP_053591540.1">
    <property type="nucleotide sequence ID" value="XM_053722895.1"/>
</dbReference>
<dbReference type="Pfam" id="PF16686">
    <property type="entry name" value="POT1PC"/>
    <property type="match status" value="1"/>
</dbReference>
<evidence type="ECO:0000259" key="18">
    <source>
        <dbReference type="Pfam" id="PF07522"/>
    </source>
</evidence>
<evidence type="ECO:0000256" key="2">
    <source>
        <dbReference type="ARBA" id="ARBA00004123"/>
    </source>
</evidence>
<evidence type="ECO:0000259" key="19">
    <source>
        <dbReference type="Pfam" id="PF16686"/>
    </source>
</evidence>
<evidence type="ECO:0000256" key="12">
    <source>
        <dbReference type="ARBA" id="ARBA00023125"/>
    </source>
</evidence>
<dbReference type="GeneID" id="9811104"/>
<dbReference type="SUPFAM" id="SSF56281">
    <property type="entry name" value="Metallo-hydrolase/oxidoreductase"/>
    <property type="match status" value="1"/>
</dbReference>
<dbReference type="InterPro" id="IPR011084">
    <property type="entry name" value="DRMBL"/>
</dbReference>
<comment type="similarity">
    <text evidence="4">Belongs to the telombin family.</text>
</comment>
<reference evidence="20 21" key="1">
    <citation type="submission" date="2019-12" db="EMBL/GenBank/DDBJ databases">
        <title>Chromosome-level assembly of the Caenorhabditis remanei genome.</title>
        <authorList>
            <person name="Teterina A.A."/>
            <person name="Willis J.H."/>
            <person name="Phillips P.C."/>
        </authorList>
    </citation>
    <scope>NUCLEOTIDE SEQUENCE [LARGE SCALE GENOMIC DNA]</scope>
    <source>
        <strain evidence="20 21">PX506</strain>
        <tissue evidence="20">Whole organism</tissue>
    </source>
</reference>